<evidence type="ECO:0000256" key="9">
    <source>
        <dbReference type="ARBA" id="ARBA00022917"/>
    </source>
</evidence>
<proteinExistence type="inferred from homology"/>
<keyword evidence="8" id="KW-0067">ATP-binding</keyword>
<evidence type="ECO:0000313" key="16">
    <source>
        <dbReference type="Proteomes" id="UP001233271"/>
    </source>
</evidence>
<dbReference type="GO" id="GO:0017101">
    <property type="term" value="C:aminoacyl-tRNA synthetase multienzyme complex"/>
    <property type="evidence" value="ECO:0007669"/>
    <property type="project" value="TreeGrafter"/>
</dbReference>
<dbReference type="EC" id="6.1.1.12" evidence="3"/>
<dbReference type="GO" id="GO:0005524">
    <property type="term" value="F:ATP binding"/>
    <property type="evidence" value="ECO:0007669"/>
    <property type="project" value="UniProtKB-KW"/>
</dbReference>
<dbReference type="InterPro" id="IPR006195">
    <property type="entry name" value="aa-tRNA-synth_II"/>
</dbReference>
<evidence type="ECO:0000313" key="15">
    <source>
        <dbReference type="EMBL" id="BEI90732.1"/>
    </source>
</evidence>
<dbReference type="NCBIfam" id="TIGR00458">
    <property type="entry name" value="aspS_nondisc"/>
    <property type="match status" value="1"/>
</dbReference>
<keyword evidence="6" id="KW-0436">Ligase</keyword>
<organism evidence="15 16">
    <name type="scientific">Cutaneotrichosporon cavernicola</name>
    <dbReference type="NCBI Taxonomy" id="279322"/>
    <lineage>
        <taxon>Eukaryota</taxon>
        <taxon>Fungi</taxon>
        <taxon>Dikarya</taxon>
        <taxon>Basidiomycota</taxon>
        <taxon>Agaricomycotina</taxon>
        <taxon>Tremellomycetes</taxon>
        <taxon>Trichosporonales</taxon>
        <taxon>Trichosporonaceae</taxon>
        <taxon>Cutaneotrichosporon</taxon>
    </lineage>
</organism>
<dbReference type="Pfam" id="PF00152">
    <property type="entry name" value="tRNA-synt_2"/>
    <property type="match status" value="1"/>
</dbReference>
<dbReference type="SUPFAM" id="SSF55681">
    <property type="entry name" value="Class II aaRS and biotin synthetases"/>
    <property type="match status" value="1"/>
</dbReference>
<evidence type="ECO:0000256" key="3">
    <source>
        <dbReference type="ARBA" id="ARBA00012841"/>
    </source>
</evidence>
<comment type="subcellular location">
    <subcellularLocation>
        <location evidence="1">Cytoplasm</location>
    </subcellularLocation>
</comment>
<dbReference type="InterPro" id="IPR002312">
    <property type="entry name" value="Asp/Asn-tRNA-synth_IIb"/>
</dbReference>
<keyword evidence="7" id="KW-0547">Nucleotide-binding</keyword>
<dbReference type="Gene3D" id="3.30.930.10">
    <property type="entry name" value="Bira Bifunctional Protein, Domain 2"/>
    <property type="match status" value="1"/>
</dbReference>
<comment type="similarity">
    <text evidence="2">Belongs to the class-II aminoacyl-tRNA synthetase family. Type 2 subfamily.</text>
</comment>
<dbReference type="PANTHER" id="PTHR43450">
    <property type="entry name" value="ASPARTYL-TRNA SYNTHETASE"/>
    <property type="match status" value="1"/>
</dbReference>
<dbReference type="Gene3D" id="2.40.50.140">
    <property type="entry name" value="Nucleic acid-binding proteins"/>
    <property type="match status" value="1"/>
</dbReference>
<sequence>MSEQPQNPAQPPAAAPAEGGPAAPSKSEIKKRAKEAEKAKKAAERAAREEEERRKREAAASVDNASQNYGKLPLHQSQERLGRQYLQFDKISDADVGKQVVFRARMHNTRAQGAKMVFLQFRQQTETLQGVLVQSKDTDEHQVSKQMLKYAITVPAESIVIVEGVIKAAEVKSCTIQTYEVSVQKLYTAVEAQTLPFSMADASRDEADFQKAELDENLQYSRVNLTTRLDHRVMDLRTPANQAIFRMQSGICQLFRDHLNGLGFVEIHTPKLQGAATESGASVFKVKYFEGEAFLAQSPQLAKQMCIAADMERVYEIAPVFRAENSNTHRHMTEFMGLDLEMAITEHYHEALEVIDSMLKAIFHGLKGKFGKEIEVIRRQFPSEDFVVLDKTPIIEFKEAVKMLQEAGATESDGSALQDNADLSTENEKFLGKLVKEKYNGADYYIVDKFPSDFRPFYSMPTPGNPATVNSYDIYMRGEEILSGAQRIHDPEFLTQRIKELGMNPDELKDYIDAFRLGCPPHAGGGIGLERVLMFYLGLGNIRRASLFPRDPKRLKP</sequence>
<dbReference type="InterPro" id="IPR004364">
    <property type="entry name" value="Aa-tRNA-synt_II"/>
</dbReference>
<evidence type="ECO:0000256" key="12">
    <source>
        <dbReference type="ARBA" id="ARBA00047904"/>
    </source>
</evidence>
<feature type="region of interest" description="Disordered" evidence="13">
    <location>
        <begin position="1"/>
        <end position="76"/>
    </location>
</feature>
<dbReference type="AlphaFoldDB" id="A0AA48I7I7"/>
<evidence type="ECO:0000256" key="7">
    <source>
        <dbReference type="ARBA" id="ARBA00022741"/>
    </source>
</evidence>
<evidence type="ECO:0000256" key="10">
    <source>
        <dbReference type="ARBA" id="ARBA00023146"/>
    </source>
</evidence>
<evidence type="ECO:0000256" key="6">
    <source>
        <dbReference type="ARBA" id="ARBA00022598"/>
    </source>
</evidence>
<evidence type="ECO:0000259" key="14">
    <source>
        <dbReference type="PROSITE" id="PS50862"/>
    </source>
</evidence>
<dbReference type="PANTHER" id="PTHR43450:SF1">
    <property type="entry name" value="ASPARTATE--TRNA LIGASE, CYTOPLASMIC"/>
    <property type="match status" value="1"/>
</dbReference>
<dbReference type="InterPro" id="IPR045864">
    <property type="entry name" value="aa-tRNA-synth_II/BPL/LPL"/>
</dbReference>
<dbReference type="GO" id="GO:0003723">
    <property type="term" value="F:RNA binding"/>
    <property type="evidence" value="ECO:0007669"/>
    <property type="project" value="TreeGrafter"/>
</dbReference>
<dbReference type="FunFam" id="3.30.930.10:FF:000013">
    <property type="entry name" value="Aspartate--tRNA ligase, cytoplasmic"/>
    <property type="match status" value="1"/>
</dbReference>
<evidence type="ECO:0000256" key="1">
    <source>
        <dbReference type="ARBA" id="ARBA00004496"/>
    </source>
</evidence>
<accession>A0AA48I7I7</accession>
<dbReference type="NCBIfam" id="NF003483">
    <property type="entry name" value="PRK05159.1"/>
    <property type="match status" value="1"/>
</dbReference>
<dbReference type="EMBL" id="AP028214">
    <property type="protein sequence ID" value="BEI90732.1"/>
    <property type="molecule type" value="Genomic_DNA"/>
</dbReference>
<evidence type="ECO:0000256" key="11">
    <source>
        <dbReference type="ARBA" id="ARBA00033155"/>
    </source>
</evidence>
<evidence type="ECO:0000256" key="4">
    <source>
        <dbReference type="ARBA" id="ARBA00018853"/>
    </source>
</evidence>
<dbReference type="InterPro" id="IPR004523">
    <property type="entry name" value="Asp-tRNA_synthase_2"/>
</dbReference>
<evidence type="ECO:0000256" key="5">
    <source>
        <dbReference type="ARBA" id="ARBA00022490"/>
    </source>
</evidence>
<name>A0AA48I7I7_9TREE</name>
<gene>
    <name evidence="15" type="primary">DPS1</name>
    <name evidence="15" type="ORF">CcaverHIS019_0308020</name>
</gene>
<dbReference type="InterPro" id="IPR012340">
    <property type="entry name" value="NA-bd_OB-fold"/>
</dbReference>
<dbReference type="RefSeq" id="XP_060455997.1">
    <property type="nucleotide sequence ID" value="XM_060599288.1"/>
</dbReference>
<dbReference type="SUPFAM" id="SSF50249">
    <property type="entry name" value="Nucleic acid-binding proteins"/>
    <property type="match status" value="1"/>
</dbReference>
<dbReference type="PROSITE" id="PS50862">
    <property type="entry name" value="AA_TRNA_LIGASE_II"/>
    <property type="match status" value="1"/>
</dbReference>
<comment type="catalytic activity">
    <reaction evidence="12">
        <text>tRNA(Asp) + L-aspartate + ATP = L-aspartyl-tRNA(Asp) + AMP + diphosphate</text>
        <dbReference type="Rhea" id="RHEA:19649"/>
        <dbReference type="Rhea" id="RHEA-COMP:9660"/>
        <dbReference type="Rhea" id="RHEA-COMP:9678"/>
        <dbReference type="ChEBI" id="CHEBI:29991"/>
        <dbReference type="ChEBI" id="CHEBI:30616"/>
        <dbReference type="ChEBI" id="CHEBI:33019"/>
        <dbReference type="ChEBI" id="CHEBI:78442"/>
        <dbReference type="ChEBI" id="CHEBI:78516"/>
        <dbReference type="ChEBI" id="CHEBI:456215"/>
        <dbReference type="EC" id="6.1.1.12"/>
    </reaction>
</comment>
<evidence type="ECO:0000256" key="13">
    <source>
        <dbReference type="SAM" id="MobiDB-lite"/>
    </source>
</evidence>
<protein>
    <recommendedName>
        <fullName evidence="4">Aspartate--tRNA ligase, cytoplasmic</fullName>
        <ecNumber evidence="3">6.1.1.12</ecNumber>
    </recommendedName>
    <alternativeName>
        <fullName evidence="11">Aspartyl-tRNA synthetase</fullName>
    </alternativeName>
</protein>
<reference evidence="15" key="1">
    <citation type="journal article" date="2023" name="BMC Genomics">
        <title>Chromosome-level genome assemblies of Cutaneotrichosporon spp. (Trichosporonales, Basidiomycota) reveal imbalanced evolution between nucleotide sequences and chromosome synteny.</title>
        <authorList>
            <person name="Kobayashi Y."/>
            <person name="Kayamori A."/>
            <person name="Aoki K."/>
            <person name="Shiwa Y."/>
            <person name="Matsutani M."/>
            <person name="Fujita N."/>
            <person name="Sugita T."/>
            <person name="Iwasaki W."/>
            <person name="Tanaka N."/>
            <person name="Takashima M."/>
        </authorList>
    </citation>
    <scope>NUCLEOTIDE SEQUENCE</scope>
    <source>
        <strain evidence="15">HIS019</strain>
    </source>
</reference>
<keyword evidence="9" id="KW-0648">Protein biosynthesis</keyword>
<dbReference type="GO" id="GO:0005829">
    <property type="term" value="C:cytosol"/>
    <property type="evidence" value="ECO:0007669"/>
    <property type="project" value="TreeGrafter"/>
</dbReference>
<dbReference type="PRINTS" id="PR01042">
    <property type="entry name" value="TRNASYNTHASP"/>
</dbReference>
<dbReference type="HAMAP" id="MF_02075">
    <property type="entry name" value="Asp_tRNA_synth_type2"/>
    <property type="match status" value="1"/>
</dbReference>
<keyword evidence="10" id="KW-0030">Aminoacyl-tRNA synthetase</keyword>
<feature type="compositionally biased region" description="Basic and acidic residues" evidence="13">
    <location>
        <begin position="27"/>
        <end position="58"/>
    </location>
</feature>
<dbReference type="GO" id="GO:0006422">
    <property type="term" value="P:aspartyl-tRNA aminoacylation"/>
    <property type="evidence" value="ECO:0007669"/>
    <property type="project" value="InterPro"/>
</dbReference>
<dbReference type="GeneID" id="85494602"/>
<dbReference type="CDD" id="cd04320">
    <property type="entry name" value="AspRS_cyto_N"/>
    <property type="match status" value="1"/>
</dbReference>
<keyword evidence="16" id="KW-1185">Reference proteome</keyword>
<evidence type="ECO:0000256" key="2">
    <source>
        <dbReference type="ARBA" id="ARBA00005312"/>
    </source>
</evidence>
<feature type="compositionally biased region" description="Low complexity" evidence="13">
    <location>
        <begin position="15"/>
        <end position="24"/>
    </location>
</feature>
<dbReference type="CDD" id="cd00776">
    <property type="entry name" value="AsxRS_core"/>
    <property type="match status" value="1"/>
</dbReference>
<dbReference type="FunFam" id="2.40.50.140:FF:000132">
    <property type="entry name" value="Aspartyl-tRNA synthetase, cytoplasmic"/>
    <property type="match status" value="1"/>
</dbReference>
<feature type="domain" description="Aminoacyl-transfer RNA synthetases class-II family profile" evidence="14">
    <location>
        <begin position="245"/>
        <end position="549"/>
    </location>
</feature>
<dbReference type="Proteomes" id="UP001233271">
    <property type="component" value="Chromosome 3"/>
</dbReference>
<keyword evidence="5" id="KW-0963">Cytoplasm</keyword>
<evidence type="ECO:0000256" key="8">
    <source>
        <dbReference type="ARBA" id="ARBA00022840"/>
    </source>
</evidence>
<dbReference type="GO" id="GO:0004815">
    <property type="term" value="F:aspartate-tRNA ligase activity"/>
    <property type="evidence" value="ECO:0007669"/>
    <property type="project" value="UniProtKB-EC"/>
</dbReference>
<dbReference type="KEGG" id="ccac:CcaHIS019_0308020"/>